<evidence type="ECO:0000256" key="6">
    <source>
        <dbReference type="ARBA" id="ARBA00023136"/>
    </source>
</evidence>
<keyword evidence="4 7" id="KW-0812">Transmembrane</keyword>
<gene>
    <name evidence="8" type="ORF">NWI01_25650</name>
</gene>
<feature type="transmembrane region" description="Helical" evidence="7">
    <location>
        <begin position="418"/>
        <end position="439"/>
    </location>
</feature>
<organism evidence="8 9">
    <name type="scientific">Nitrobacter winogradskyi</name>
    <name type="common">Nitrobacter agilis</name>
    <dbReference type="NCBI Taxonomy" id="913"/>
    <lineage>
        <taxon>Bacteria</taxon>
        <taxon>Pseudomonadati</taxon>
        <taxon>Pseudomonadota</taxon>
        <taxon>Alphaproteobacteria</taxon>
        <taxon>Hyphomicrobiales</taxon>
        <taxon>Nitrobacteraceae</taxon>
        <taxon>Nitrobacter</taxon>
    </lineage>
</organism>
<keyword evidence="2" id="KW-0813">Transport</keyword>
<feature type="transmembrane region" description="Helical" evidence="7">
    <location>
        <begin position="240"/>
        <end position="265"/>
    </location>
</feature>
<evidence type="ECO:0000313" key="8">
    <source>
        <dbReference type="EMBL" id="GEC16673.1"/>
    </source>
</evidence>
<dbReference type="PANTHER" id="PTHR43549">
    <property type="entry name" value="MULTIDRUG RESISTANCE PROTEIN YPNP-RELATED"/>
    <property type="match status" value="1"/>
</dbReference>
<reference evidence="8 9" key="1">
    <citation type="submission" date="2019-06" db="EMBL/GenBank/DDBJ databases">
        <title>Whole genome shotgun sequence of Nitrobacter winogradskyi NBRC 14297.</title>
        <authorList>
            <person name="Hosoyama A."/>
            <person name="Uohara A."/>
            <person name="Ohji S."/>
            <person name="Ichikawa N."/>
        </authorList>
    </citation>
    <scope>NUCLEOTIDE SEQUENCE [LARGE SCALE GENOMIC DNA]</scope>
    <source>
        <strain evidence="8 9">NBRC 14297</strain>
    </source>
</reference>
<dbReference type="GO" id="GO:0015297">
    <property type="term" value="F:antiporter activity"/>
    <property type="evidence" value="ECO:0007669"/>
    <property type="project" value="InterPro"/>
</dbReference>
<dbReference type="InterPro" id="IPR002528">
    <property type="entry name" value="MATE_fam"/>
</dbReference>
<evidence type="ECO:0000313" key="9">
    <source>
        <dbReference type="Proteomes" id="UP000318825"/>
    </source>
</evidence>
<dbReference type="PIRSF" id="PIRSF006603">
    <property type="entry name" value="DinF"/>
    <property type="match status" value="1"/>
</dbReference>
<dbReference type="InterPro" id="IPR048279">
    <property type="entry name" value="MdtK-like"/>
</dbReference>
<evidence type="ECO:0000256" key="2">
    <source>
        <dbReference type="ARBA" id="ARBA00022448"/>
    </source>
</evidence>
<feature type="transmembrane region" description="Helical" evidence="7">
    <location>
        <begin position="358"/>
        <end position="378"/>
    </location>
</feature>
<dbReference type="InterPro" id="IPR052031">
    <property type="entry name" value="Membrane_Transporter-Flippase"/>
</dbReference>
<feature type="transmembrane region" description="Helical" evidence="7">
    <location>
        <begin position="131"/>
        <end position="150"/>
    </location>
</feature>
<accession>A0A4Y3WCL5</accession>
<name>A0A4Y3WCL5_NITWI</name>
<evidence type="ECO:0000256" key="4">
    <source>
        <dbReference type="ARBA" id="ARBA00022692"/>
    </source>
</evidence>
<sequence>MMTTQPLWRAYVLFLMPMMLSNVLQSLFGTVNGIYLGQMIGVDALAAVSIFFPVMFFFLSFILGLGAGSSMLIGQAWGARDAGKAKAIAGTTLALTLLGGGVIAVGGGLFARELMMALAVPSNILDDATDYARIMMITMPAIFTFLLATAMMRGVGDTVTPLWALAISTAMGLIVTPALIRGWFGLPQFGVVSAAIASAISAVVTLLWLGLHMRWMNHPLAPDKVLLRAMRLDRELLGKVLRIGIPSAVQLVVMSLAEIVLLGIVNGFGSDATAAYGAVNQVLGYAQFPAISIAITASIFTAQAIGAGEIERIGPVVRTAMWLNLLLTGGLVVLGYVFSRTIIGLFITSPEVLEVTQTLLYIVLWSTVPFGMACVFAATMRASGTVMVPMLLSILAIVVVEVPVAIVLSRQIGVEGVWIAYPAAFCAMMALQMAFYLMVWRKQEIRRLI</sequence>
<feature type="transmembrane region" description="Helical" evidence="7">
    <location>
        <begin position="7"/>
        <end position="24"/>
    </location>
</feature>
<dbReference type="NCBIfam" id="TIGR00797">
    <property type="entry name" value="matE"/>
    <property type="match status" value="1"/>
</dbReference>
<dbReference type="PANTHER" id="PTHR43549:SF3">
    <property type="entry name" value="MULTIDRUG RESISTANCE PROTEIN YPNP-RELATED"/>
    <property type="match status" value="1"/>
</dbReference>
<dbReference type="Pfam" id="PF01554">
    <property type="entry name" value="MatE"/>
    <property type="match status" value="2"/>
</dbReference>
<feature type="transmembrane region" description="Helical" evidence="7">
    <location>
        <begin position="87"/>
        <end position="111"/>
    </location>
</feature>
<dbReference type="OrthoDB" id="9806302at2"/>
<dbReference type="Proteomes" id="UP000318825">
    <property type="component" value="Unassembled WGS sequence"/>
</dbReference>
<dbReference type="AlphaFoldDB" id="A0A4Y3WCL5"/>
<comment type="caution">
    <text evidence="8">The sequence shown here is derived from an EMBL/GenBank/DDBJ whole genome shotgun (WGS) entry which is preliminary data.</text>
</comment>
<evidence type="ECO:0000256" key="5">
    <source>
        <dbReference type="ARBA" id="ARBA00022989"/>
    </source>
</evidence>
<feature type="transmembrane region" description="Helical" evidence="7">
    <location>
        <begin position="285"/>
        <end position="307"/>
    </location>
</feature>
<dbReference type="RefSeq" id="WP_141384276.1">
    <property type="nucleotide sequence ID" value="NZ_BJNF01000072.1"/>
</dbReference>
<feature type="transmembrane region" description="Helical" evidence="7">
    <location>
        <begin position="390"/>
        <end position="412"/>
    </location>
</feature>
<feature type="transmembrane region" description="Helical" evidence="7">
    <location>
        <begin position="44"/>
        <end position="66"/>
    </location>
</feature>
<dbReference type="GO" id="GO:0042910">
    <property type="term" value="F:xenobiotic transmembrane transporter activity"/>
    <property type="evidence" value="ECO:0007669"/>
    <property type="project" value="InterPro"/>
</dbReference>
<proteinExistence type="predicted"/>
<comment type="subcellular location">
    <subcellularLocation>
        <location evidence="1">Cell inner membrane</location>
        <topology evidence="1">Multi-pass membrane protein</topology>
    </subcellularLocation>
</comment>
<keyword evidence="6 7" id="KW-0472">Membrane</keyword>
<dbReference type="EMBL" id="BJNF01000072">
    <property type="protein sequence ID" value="GEC16673.1"/>
    <property type="molecule type" value="Genomic_DNA"/>
</dbReference>
<feature type="transmembrane region" description="Helical" evidence="7">
    <location>
        <begin position="162"/>
        <end position="184"/>
    </location>
</feature>
<feature type="transmembrane region" description="Helical" evidence="7">
    <location>
        <begin position="319"/>
        <end position="338"/>
    </location>
</feature>
<evidence type="ECO:0000256" key="1">
    <source>
        <dbReference type="ARBA" id="ARBA00004429"/>
    </source>
</evidence>
<protein>
    <submittedName>
        <fullName evidence="8">MATE family efflux transporter</fullName>
    </submittedName>
</protein>
<keyword evidence="3" id="KW-1003">Cell membrane</keyword>
<evidence type="ECO:0000256" key="7">
    <source>
        <dbReference type="SAM" id="Phobius"/>
    </source>
</evidence>
<feature type="transmembrane region" description="Helical" evidence="7">
    <location>
        <begin position="190"/>
        <end position="211"/>
    </location>
</feature>
<dbReference type="GO" id="GO:0005886">
    <property type="term" value="C:plasma membrane"/>
    <property type="evidence" value="ECO:0007669"/>
    <property type="project" value="UniProtKB-SubCell"/>
</dbReference>
<evidence type="ECO:0000256" key="3">
    <source>
        <dbReference type="ARBA" id="ARBA00022475"/>
    </source>
</evidence>
<keyword evidence="5 7" id="KW-1133">Transmembrane helix</keyword>